<sequence>MKPVRTLIVLASESRVRLLENAGVGKGVTERLDKMASEFDDVDTRYADAPGRMQAAPGKAGHGFARPSSEREQMREGFARHVIEVMEAEWAKGDFDRLVIAAPPKMLGELRADLPEQLSKVIHADLDKDLVKLPVIDIPKHLESVLAV</sequence>
<reference evidence="2 3" key="1">
    <citation type="submission" date="2016-10" db="EMBL/GenBank/DDBJ databases">
        <authorList>
            <person name="de Groot N.N."/>
        </authorList>
    </citation>
    <scope>NUCLEOTIDE SEQUENCE [LARGE SCALE GENOMIC DNA]</scope>
    <source>
        <strain evidence="2 3">DSM 27842</strain>
    </source>
</reference>
<evidence type="ECO:0000313" key="3">
    <source>
        <dbReference type="Proteomes" id="UP000198893"/>
    </source>
</evidence>
<dbReference type="OrthoDB" id="9812459at2"/>
<accession>A0A1H8R197</accession>
<name>A0A1H8R197_9RHOB</name>
<protein>
    <submittedName>
        <fullName evidence="2">Protein required for attachment to host cells</fullName>
    </submittedName>
</protein>
<evidence type="ECO:0000256" key="1">
    <source>
        <dbReference type="SAM" id="MobiDB-lite"/>
    </source>
</evidence>
<keyword evidence="3" id="KW-1185">Reference proteome</keyword>
<evidence type="ECO:0000313" key="2">
    <source>
        <dbReference type="EMBL" id="SEO60031.1"/>
    </source>
</evidence>
<dbReference type="InterPro" id="IPR041374">
    <property type="entry name" value="BaeRF_family12"/>
</dbReference>
<organism evidence="2 3">
    <name type="scientific">Salinihabitans flavidus</name>
    <dbReference type="NCBI Taxonomy" id="569882"/>
    <lineage>
        <taxon>Bacteria</taxon>
        <taxon>Pseudomonadati</taxon>
        <taxon>Pseudomonadota</taxon>
        <taxon>Alphaproteobacteria</taxon>
        <taxon>Rhodobacterales</taxon>
        <taxon>Roseobacteraceae</taxon>
        <taxon>Salinihabitans</taxon>
    </lineage>
</organism>
<dbReference type="Pfam" id="PF18856">
    <property type="entry name" value="baeRF_family12"/>
    <property type="match status" value="1"/>
</dbReference>
<dbReference type="RefSeq" id="WP_093117384.1">
    <property type="nucleotide sequence ID" value="NZ_FODS01000007.1"/>
</dbReference>
<dbReference type="STRING" id="569882.SAMN04490248_107132"/>
<dbReference type="Proteomes" id="UP000198893">
    <property type="component" value="Unassembled WGS sequence"/>
</dbReference>
<dbReference type="AlphaFoldDB" id="A0A1H8R197"/>
<gene>
    <name evidence="2" type="ORF">SAMN04490248_107132</name>
</gene>
<proteinExistence type="predicted"/>
<dbReference type="EMBL" id="FODS01000007">
    <property type="protein sequence ID" value="SEO60031.1"/>
    <property type="molecule type" value="Genomic_DNA"/>
</dbReference>
<feature type="region of interest" description="Disordered" evidence="1">
    <location>
        <begin position="51"/>
        <end position="71"/>
    </location>
</feature>